<accession>A0A2A6C0B7</accession>
<feature type="region of interest" description="Disordered" evidence="1">
    <location>
        <begin position="351"/>
        <end position="431"/>
    </location>
</feature>
<dbReference type="PANTHER" id="PTHR31024:SF3">
    <property type="entry name" value="C-TYPE LECTIN-RELATED"/>
    <property type="match status" value="1"/>
</dbReference>
<evidence type="ECO:0000313" key="3">
    <source>
        <dbReference type="EnsemblMetazoa" id="PPA13066.1"/>
    </source>
</evidence>
<keyword evidence="4" id="KW-1185">Reference proteome</keyword>
<feature type="region of interest" description="Disordered" evidence="1">
    <location>
        <begin position="798"/>
        <end position="825"/>
    </location>
</feature>
<evidence type="ECO:0000256" key="2">
    <source>
        <dbReference type="SAM" id="SignalP"/>
    </source>
</evidence>
<protein>
    <submittedName>
        <fullName evidence="3">Uncharacterized protein</fullName>
    </submittedName>
</protein>
<reference evidence="4" key="1">
    <citation type="journal article" date="2008" name="Nat. Genet.">
        <title>The Pristionchus pacificus genome provides a unique perspective on nematode lifestyle and parasitism.</title>
        <authorList>
            <person name="Dieterich C."/>
            <person name="Clifton S.W."/>
            <person name="Schuster L.N."/>
            <person name="Chinwalla A."/>
            <person name="Delehaunty K."/>
            <person name="Dinkelacker I."/>
            <person name="Fulton L."/>
            <person name="Fulton R."/>
            <person name="Godfrey J."/>
            <person name="Minx P."/>
            <person name="Mitreva M."/>
            <person name="Roeseler W."/>
            <person name="Tian H."/>
            <person name="Witte H."/>
            <person name="Yang S.P."/>
            <person name="Wilson R.K."/>
            <person name="Sommer R.J."/>
        </authorList>
    </citation>
    <scope>NUCLEOTIDE SEQUENCE [LARGE SCALE GENOMIC DNA]</scope>
    <source>
        <strain evidence="4">PS312</strain>
    </source>
</reference>
<dbReference type="AlphaFoldDB" id="A0A2A6C0B7"/>
<dbReference type="Proteomes" id="UP000005239">
    <property type="component" value="Unassembled WGS sequence"/>
</dbReference>
<accession>A0A8R1YC66</accession>
<feature type="compositionally biased region" description="Low complexity" evidence="1">
    <location>
        <begin position="372"/>
        <end position="431"/>
    </location>
</feature>
<evidence type="ECO:0000256" key="1">
    <source>
        <dbReference type="SAM" id="MobiDB-lite"/>
    </source>
</evidence>
<sequence>MRLFDSFFLFLCLFEGTQAFVYSCAEVDYRFINTDLTVSSRHTCLYFEENYSQNNATLDIIYLQDGDELISFAELNATCIERTSDKPWKVVADRGYDANCALNADFVLIFTSNLDEIEQATSEARTIVITQEQITVTPNSATSIRKEKCTGEGKVTFNTGAGIGEEEQRYEIKSWSCSELSDWIITFDNVFTIIPDEGVVLTLEFKTYNFLREHILVKPSQSWTIMTSGRSDNAYQYELSWDIPSAKFVFDIGEHRYTYGTVSCENTFDHPHRPFVDMSILTDTGHEYAEYITQRFFDGAKSWSGFAQEYNVNLVIKRNLKAADVWNSQDNFICEYTPQATETTTTLLPVDSETESTTTIQPIEAETTSPNSPATETTMTSPTTMTSIGTTGTSIETSRRTTMPTTTAATTTTTVHTTRISTASTTPTTTTSGGDNFKCSMLMTALLARTHAFVYSCPEIDNRFINTNLTVDTRYVCLYLEEEYTKGATFYKIFIQDGENLTSFTELIGTCIERTSEEPWMIIGEEGFTTNCGINSDFALVFTSSDPDIITVTSEALSTVVANEQIVVSPDSGTSIRKKSCFGDGRVAMYTGAGIGEEEARYEMTSWKCSDLPDWIITFDNVFTIVPDENVELSLEYQIYDWRGAILVKPSESWAVMTSGRSDNVYQYEFATERTIAALQIDVTGAIRKFVYGTVTCENSFDARYHGFVHLQILTNSTHPPNFITELFPNGTKTWSGYSQSYNVYFEIKHSLQEDQIWDSQDTYICEYTPGSAITTTLPPIDEESETPNSLSPLLQETTSAQSPTQTMTSTPGTPTTPSSSQSTTSAASSWSGCWSAILLVVHHIFINHV</sequence>
<keyword evidence="2" id="KW-0732">Signal</keyword>
<name>A0A2A6C0B7_PRIPA</name>
<organism evidence="3 4">
    <name type="scientific">Pristionchus pacificus</name>
    <name type="common">Parasitic nematode worm</name>
    <dbReference type="NCBI Taxonomy" id="54126"/>
    <lineage>
        <taxon>Eukaryota</taxon>
        <taxon>Metazoa</taxon>
        <taxon>Ecdysozoa</taxon>
        <taxon>Nematoda</taxon>
        <taxon>Chromadorea</taxon>
        <taxon>Rhabditida</taxon>
        <taxon>Rhabditina</taxon>
        <taxon>Diplogasteromorpha</taxon>
        <taxon>Diplogasteroidea</taxon>
        <taxon>Neodiplogasteridae</taxon>
        <taxon>Pristionchus</taxon>
    </lineage>
</organism>
<feature type="signal peptide" evidence="2">
    <location>
        <begin position="1"/>
        <end position="19"/>
    </location>
</feature>
<evidence type="ECO:0000313" key="4">
    <source>
        <dbReference type="Proteomes" id="UP000005239"/>
    </source>
</evidence>
<reference evidence="3" key="2">
    <citation type="submission" date="2022-06" db="UniProtKB">
        <authorList>
            <consortium name="EnsemblMetazoa"/>
        </authorList>
    </citation>
    <scope>IDENTIFICATION</scope>
    <source>
        <strain evidence="3">PS312</strain>
    </source>
</reference>
<feature type="chain" id="PRO_5043893147" evidence="2">
    <location>
        <begin position="20"/>
        <end position="850"/>
    </location>
</feature>
<dbReference type="EnsemblMetazoa" id="PPA13066.1">
    <property type="protein sequence ID" value="PPA13066.1"/>
    <property type="gene ID" value="WBGene00102620"/>
</dbReference>
<gene>
    <name evidence="3" type="primary">WBGene00102620</name>
</gene>
<feature type="compositionally biased region" description="Polar residues" evidence="1">
    <location>
        <begin position="355"/>
        <end position="371"/>
    </location>
</feature>
<dbReference type="PANTHER" id="PTHR31024">
    <property type="entry name" value="C-TYPE LECTIN"/>
    <property type="match status" value="1"/>
</dbReference>
<proteinExistence type="predicted"/>